<dbReference type="Gene3D" id="2.40.50.100">
    <property type="match status" value="1"/>
</dbReference>
<dbReference type="Proteomes" id="UP000628017">
    <property type="component" value="Unassembled WGS sequence"/>
</dbReference>
<dbReference type="InterPro" id="IPR058792">
    <property type="entry name" value="Beta-barrel_RND_2"/>
</dbReference>
<dbReference type="AlphaFoldDB" id="A0A916VQG2"/>
<feature type="domain" description="CusB-like beta-barrel" evidence="3">
    <location>
        <begin position="217"/>
        <end position="281"/>
    </location>
</feature>
<keyword evidence="5" id="KW-1185">Reference proteome</keyword>
<accession>A0A916VQG2</accession>
<dbReference type="Gene3D" id="1.10.287.470">
    <property type="entry name" value="Helix hairpin bin"/>
    <property type="match status" value="1"/>
</dbReference>
<protein>
    <submittedName>
        <fullName evidence="4">Hemolysin D</fullName>
    </submittedName>
</protein>
<comment type="caution">
    <text evidence="4">The sequence shown here is derived from an EMBL/GenBank/DDBJ whole genome shotgun (WGS) entry which is preliminary data.</text>
</comment>
<dbReference type="EMBL" id="BMKA01000003">
    <property type="protein sequence ID" value="GGA21645.1"/>
    <property type="molecule type" value="Genomic_DNA"/>
</dbReference>
<dbReference type="Pfam" id="PF25954">
    <property type="entry name" value="Beta-barrel_RND_2"/>
    <property type="match status" value="1"/>
</dbReference>
<evidence type="ECO:0000256" key="1">
    <source>
        <dbReference type="ARBA" id="ARBA00009477"/>
    </source>
</evidence>
<dbReference type="InterPro" id="IPR058625">
    <property type="entry name" value="MdtA-like_BSH"/>
</dbReference>
<evidence type="ECO:0000313" key="4">
    <source>
        <dbReference type="EMBL" id="GGA21645.1"/>
    </source>
</evidence>
<comment type="similarity">
    <text evidence="1">Belongs to the membrane fusion protein (MFP) (TC 8.A.1) family.</text>
</comment>
<evidence type="ECO:0000259" key="3">
    <source>
        <dbReference type="Pfam" id="PF25954"/>
    </source>
</evidence>
<dbReference type="Gene3D" id="2.40.420.20">
    <property type="match status" value="1"/>
</dbReference>
<dbReference type="InterPro" id="IPR006143">
    <property type="entry name" value="RND_pump_MFP"/>
</dbReference>
<dbReference type="GO" id="GO:1990281">
    <property type="term" value="C:efflux pump complex"/>
    <property type="evidence" value="ECO:0007669"/>
    <property type="project" value="TreeGrafter"/>
</dbReference>
<organism evidence="4 5">
    <name type="scientific">Neptunicoccus cionae</name>
    <dbReference type="NCBI Taxonomy" id="2035344"/>
    <lineage>
        <taxon>Bacteria</taxon>
        <taxon>Pseudomonadati</taxon>
        <taxon>Pseudomonadota</taxon>
        <taxon>Alphaproteobacteria</taxon>
        <taxon>Rhodobacterales</taxon>
        <taxon>Paracoccaceae</taxon>
        <taxon>Neptunicoccus</taxon>
    </lineage>
</organism>
<reference evidence="4" key="2">
    <citation type="submission" date="2020-09" db="EMBL/GenBank/DDBJ databases">
        <authorList>
            <person name="Sun Q."/>
            <person name="Zhou Y."/>
        </authorList>
    </citation>
    <scope>NUCLEOTIDE SEQUENCE</scope>
    <source>
        <strain evidence="4">CGMCC 1.15880</strain>
    </source>
</reference>
<feature type="domain" description="Multidrug resistance protein MdtA-like barrel-sandwich hybrid" evidence="2">
    <location>
        <begin position="80"/>
        <end position="205"/>
    </location>
</feature>
<dbReference type="GO" id="GO:0015562">
    <property type="term" value="F:efflux transmembrane transporter activity"/>
    <property type="evidence" value="ECO:0007669"/>
    <property type="project" value="TreeGrafter"/>
</dbReference>
<dbReference type="SUPFAM" id="SSF111369">
    <property type="entry name" value="HlyD-like secretion proteins"/>
    <property type="match status" value="1"/>
</dbReference>
<dbReference type="Pfam" id="PF25917">
    <property type="entry name" value="BSH_RND"/>
    <property type="match status" value="1"/>
</dbReference>
<dbReference type="NCBIfam" id="TIGR01730">
    <property type="entry name" value="RND_mfp"/>
    <property type="match status" value="1"/>
</dbReference>
<evidence type="ECO:0000259" key="2">
    <source>
        <dbReference type="Pfam" id="PF25917"/>
    </source>
</evidence>
<sequence length="363" mass="38737">MRFTPLLTATLVCAFTYMLILERDALLAFAGAEPEPASEETVEQRIEDKPPVSVLVQKSQAQPVDRGIVLRGQTAAFRLLDVKAETSGQVISPPLRAGTLVGEGELLCKLDPGTREATLSEAKARLAEAEANNNVSASLVQKGYASETTAISRVAALQAAQAVVERAKKELEQLEIHAPFSGLLESDTAEFGALLQTGGTCARVIALNPIKLVGYATEQQVQRISVGGLAGARLIGGQEVRGKLTFISRSADPLTRTFRVEVTVPNEDLSIRDGSTAEIYIALHGETGHLLPQSALTLNDQGQLGVRIVDGETAVFKQVTILNESPDGVWVGGLPEQAEVIIVGQEYVVTGRRVTVTYQKDAS</sequence>
<gene>
    <name evidence="4" type="ORF">GCM10011498_22950</name>
</gene>
<dbReference type="PANTHER" id="PTHR30469:SF29">
    <property type="entry name" value="BLR2860 PROTEIN"/>
    <property type="match status" value="1"/>
</dbReference>
<dbReference type="Gene3D" id="2.40.30.170">
    <property type="match status" value="1"/>
</dbReference>
<proteinExistence type="inferred from homology"/>
<dbReference type="PANTHER" id="PTHR30469">
    <property type="entry name" value="MULTIDRUG RESISTANCE PROTEIN MDTA"/>
    <property type="match status" value="1"/>
</dbReference>
<dbReference type="RefSeq" id="WP_188675198.1">
    <property type="nucleotide sequence ID" value="NZ_BMKA01000003.1"/>
</dbReference>
<reference evidence="4" key="1">
    <citation type="journal article" date="2014" name="Int. J. Syst. Evol. Microbiol.">
        <title>Complete genome sequence of Corynebacterium casei LMG S-19264T (=DSM 44701T), isolated from a smear-ripened cheese.</title>
        <authorList>
            <consortium name="US DOE Joint Genome Institute (JGI-PGF)"/>
            <person name="Walter F."/>
            <person name="Albersmeier A."/>
            <person name="Kalinowski J."/>
            <person name="Ruckert C."/>
        </authorList>
    </citation>
    <scope>NUCLEOTIDE SEQUENCE</scope>
    <source>
        <strain evidence="4">CGMCC 1.15880</strain>
    </source>
</reference>
<evidence type="ECO:0000313" key="5">
    <source>
        <dbReference type="Proteomes" id="UP000628017"/>
    </source>
</evidence>
<name>A0A916VQG2_9RHOB</name>